<dbReference type="Proteomes" id="UP000046395">
    <property type="component" value="Unassembled WGS sequence"/>
</dbReference>
<reference evidence="12" key="1">
    <citation type="submission" date="2019-12" db="UniProtKB">
        <authorList>
            <consortium name="WormBaseParasite"/>
        </authorList>
    </citation>
    <scope>IDENTIFICATION</scope>
</reference>
<keyword evidence="9" id="KW-0539">Nucleus</keyword>
<dbReference type="Pfam" id="PF10376">
    <property type="entry name" value="Mei5"/>
    <property type="match status" value="1"/>
</dbReference>
<evidence type="ECO:0000256" key="7">
    <source>
        <dbReference type="ARBA" id="ARBA00023163"/>
    </source>
</evidence>
<evidence type="ECO:0000256" key="4">
    <source>
        <dbReference type="ARBA" id="ARBA00022763"/>
    </source>
</evidence>
<evidence type="ECO:0000256" key="3">
    <source>
        <dbReference type="ARBA" id="ARBA00014688"/>
    </source>
</evidence>
<evidence type="ECO:0000256" key="6">
    <source>
        <dbReference type="ARBA" id="ARBA00023054"/>
    </source>
</evidence>
<evidence type="ECO:0000256" key="9">
    <source>
        <dbReference type="ARBA" id="ARBA00023242"/>
    </source>
</evidence>
<protein>
    <recommendedName>
        <fullName evidence="3">Swi5-dependent recombination DNA repair protein 1 homolog</fullName>
    </recommendedName>
    <alternativeName>
        <fullName evidence="10">Meiosis protein 5 homolog</fullName>
    </alternativeName>
</protein>
<dbReference type="PANTHER" id="PTHR28643:SF1">
    <property type="entry name" value="SWI5-DEPENDENT RECOMBINATION DNA REPAIR PROTEIN 1 HOMOLOG"/>
    <property type="match status" value="1"/>
</dbReference>
<name>A0A5S6QHZ2_TRIMR</name>
<dbReference type="WBParaSite" id="TMUE_2000006760.1">
    <property type="protein sequence ID" value="TMUE_2000006760.1"/>
    <property type="gene ID" value="WBGene00294913"/>
</dbReference>
<evidence type="ECO:0000256" key="2">
    <source>
        <dbReference type="ARBA" id="ARBA00008729"/>
    </source>
</evidence>
<dbReference type="GO" id="GO:0003713">
    <property type="term" value="F:transcription coactivator activity"/>
    <property type="evidence" value="ECO:0007669"/>
    <property type="project" value="InterPro"/>
</dbReference>
<dbReference type="AlphaFoldDB" id="A0A5S6QHZ2"/>
<evidence type="ECO:0000256" key="10">
    <source>
        <dbReference type="ARBA" id="ARBA00033234"/>
    </source>
</evidence>
<dbReference type="PANTHER" id="PTHR28643">
    <property type="entry name" value="SWI5-DEPENDENT RECOMBINATION DNA REPAIR PROTEIN 1 HOMOLOG"/>
    <property type="match status" value="1"/>
</dbReference>
<evidence type="ECO:0000256" key="1">
    <source>
        <dbReference type="ARBA" id="ARBA00004123"/>
    </source>
</evidence>
<keyword evidence="4" id="KW-0227">DNA damage</keyword>
<evidence type="ECO:0000256" key="5">
    <source>
        <dbReference type="ARBA" id="ARBA00023015"/>
    </source>
</evidence>
<accession>A0A5S6QHZ2</accession>
<keyword evidence="7" id="KW-0804">Transcription</keyword>
<comment type="subcellular location">
    <subcellularLocation>
        <location evidence="1">Nucleus</location>
    </subcellularLocation>
</comment>
<sequence length="156" mass="17847">MYSPALREKLRKQGRAYYSPIRGHCGGRSCNANFGEVTGRHHSSSTTAPTCANEAAEILSESLSTTESPVQPFLGDVGQKRDFLRRLRIVERYRAEEALSKVELLIPKWLNVCQDVVQRVWRFLPEPRPSLAEFLRQLHVDLDLIQFDEAEDSFRS</sequence>
<keyword evidence="11" id="KW-1185">Reference proteome</keyword>
<keyword evidence="8" id="KW-0234">DNA repair</keyword>
<dbReference type="GO" id="GO:0032798">
    <property type="term" value="C:Swi5-Sfr1 complex"/>
    <property type="evidence" value="ECO:0007669"/>
    <property type="project" value="InterPro"/>
</dbReference>
<dbReference type="GO" id="GO:0000724">
    <property type="term" value="P:double-strand break repair via homologous recombination"/>
    <property type="evidence" value="ECO:0007669"/>
    <property type="project" value="InterPro"/>
</dbReference>
<dbReference type="InterPro" id="IPR018468">
    <property type="entry name" value="SFR1/Mei5"/>
</dbReference>
<dbReference type="InterPro" id="IPR042429">
    <property type="entry name" value="SFR1"/>
</dbReference>
<evidence type="ECO:0000256" key="8">
    <source>
        <dbReference type="ARBA" id="ARBA00023204"/>
    </source>
</evidence>
<proteinExistence type="inferred from homology"/>
<evidence type="ECO:0000313" key="11">
    <source>
        <dbReference type="Proteomes" id="UP000046395"/>
    </source>
</evidence>
<comment type="similarity">
    <text evidence="2">Belongs to the SFR1/MEI5 family.</text>
</comment>
<organism evidence="11 12">
    <name type="scientific">Trichuris muris</name>
    <name type="common">Mouse whipworm</name>
    <dbReference type="NCBI Taxonomy" id="70415"/>
    <lineage>
        <taxon>Eukaryota</taxon>
        <taxon>Metazoa</taxon>
        <taxon>Ecdysozoa</taxon>
        <taxon>Nematoda</taxon>
        <taxon>Enoplea</taxon>
        <taxon>Dorylaimia</taxon>
        <taxon>Trichinellida</taxon>
        <taxon>Trichuridae</taxon>
        <taxon>Trichuris</taxon>
    </lineage>
</organism>
<keyword evidence="6" id="KW-0175">Coiled coil</keyword>
<evidence type="ECO:0000313" key="12">
    <source>
        <dbReference type="WBParaSite" id="TMUE_2000006760.1"/>
    </source>
</evidence>
<keyword evidence="5" id="KW-0805">Transcription regulation</keyword>